<protein>
    <submittedName>
        <fullName evidence="1">Uncharacterized protein</fullName>
    </submittedName>
</protein>
<keyword evidence="2" id="KW-1185">Reference proteome</keyword>
<dbReference type="EMBL" id="CP001843">
    <property type="protein sequence ID" value="AEF83523.1"/>
    <property type="molecule type" value="Genomic_DNA"/>
</dbReference>
<proteinExistence type="predicted"/>
<name>F5YL49_TREPZ</name>
<evidence type="ECO:0000313" key="2">
    <source>
        <dbReference type="Proteomes" id="UP000009223"/>
    </source>
</evidence>
<dbReference type="AlphaFoldDB" id="F5YL49"/>
<dbReference type="Proteomes" id="UP000009223">
    <property type="component" value="Chromosome"/>
</dbReference>
<reference evidence="2" key="1">
    <citation type="submission" date="2009-12" db="EMBL/GenBank/DDBJ databases">
        <title>Complete sequence of Treponema primitia strain ZAS-2.</title>
        <authorList>
            <person name="Tetu S.G."/>
            <person name="Matson E."/>
            <person name="Ren Q."/>
            <person name="Seshadri R."/>
            <person name="Elbourne L."/>
            <person name="Hassan K.A."/>
            <person name="Durkin A."/>
            <person name="Radune D."/>
            <person name="Mohamoud Y."/>
            <person name="Shay R."/>
            <person name="Jin S."/>
            <person name="Zhang X."/>
            <person name="Lucey K."/>
            <person name="Ballor N.R."/>
            <person name="Ottesen E."/>
            <person name="Rosenthal R."/>
            <person name="Allen A."/>
            <person name="Leadbetter J.R."/>
            <person name="Paulsen I.T."/>
        </authorList>
    </citation>
    <scope>NUCLEOTIDE SEQUENCE [LARGE SCALE GENOMIC DNA]</scope>
    <source>
        <strain evidence="2">ATCC BAA-887 / DSM 12427 / ZAS-2</strain>
    </source>
</reference>
<dbReference type="KEGG" id="tpi:TREPR_1882"/>
<organism evidence="1 2">
    <name type="scientific">Treponema primitia (strain ATCC BAA-887 / DSM 12427 / ZAS-2)</name>
    <dbReference type="NCBI Taxonomy" id="545694"/>
    <lineage>
        <taxon>Bacteria</taxon>
        <taxon>Pseudomonadati</taxon>
        <taxon>Spirochaetota</taxon>
        <taxon>Spirochaetia</taxon>
        <taxon>Spirochaetales</taxon>
        <taxon>Treponemataceae</taxon>
        <taxon>Treponema</taxon>
    </lineage>
</organism>
<reference evidence="1 2" key="2">
    <citation type="journal article" date="2011" name="ISME J.">
        <title>RNA-seq reveals cooperative metabolic interactions between two termite-gut spirochete species in co-culture.</title>
        <authorList>
            <person name="Rosenthal A.Z."/>
            <person name="Matson E.G."/>
            <person name="Eldar A."/>
            <person name="Leadbetter J.R."/>
        </authorList>
    </citation>
    <scope>NUCLEOTIDE SEQUENCE [LARGE SCALE GENOMIC DNA]</scope>
    <source>
        <strain evidence="2">ATCC BAA-887 / DSM 12427 / ZAS-2</strain>
    </source>
</reference>
<dbReference type="STRING" id="545694.TREPR_1882"/>
<accession>F5YL49</accession>
<gene>
    <name evidence="1" type="ordered locus">TREPR_1882</name>
</gene>
<dbReference type="HOGENOM" id="CLU_1383653_0_0_12"/>
<evidence type="ECO:0000313" key="1">
    <source>
        <dbReference type="EMBL" id="AEF83523.1"/>
    </source>
</evidence>
<sequence>MEIMKNINRGDFETMELLLSKPKNRFIRIQSNTSICKENKIVLIHYTFCGTFELDLNRIYSQSIKMQDFVIAKPSGLWFSMENADGWKKWCIDNDFHPEKLKRQFKIELKENANILSINNDNDFNEFEKRYRKIASDETENSFQPIKWSMVIKDYQGIIITKYFEERRLSSMWYNGWNCEGGCIWDLRAVKEIRIIK</sequence>